<dbReference type="SUPFAM" id="SSF51905">
    <property type="entry name" value="FAD/NAD(P)-binding domain"/>
    <property type="match status" value="1"/>
</dbReference>
<reference evidence="8" key="2">
    <citation type="journal article" date="2023" name="IMA Fungus">
        <title>Comparative genomic study of the Penicillium genus elucidates a diverse pangenome and 15 lateral gene transfer events.</title>
        <authorList>
            <person name="Petersen C."/>
            <person name="Sorensen T."/>
            <person name="Nielsen M.R."/>
            <person name="Sondergaard T.E."/>
            <person name="Sorensen J.L."/>
            <person name="Fitzpatrick D.A."/>
            <person name="Frisvad J.C."/>
            <person name="Nielsen K.L."/>
        </authorList>
    </citation>
    <scope>NUCLEOTIDE SEQUENCE</scope>
    <source>
        <strain evidence="8">IBT 30761</strain>
    </source>
</reference>
<evidence type="ECO:0000313" key="8">
    <source>
        <dbReference type="EMBL" id="KAJ5109994.1"/>
    </source>
</evidence>
<dbReference type="RefSeq" id="XP_056478105.1">
    <property type="nucleotide sequence ID" value="XM_056615133.1"/>
</dbReference>
<feature type="domain" description="FAD dependent oxidoreductase" evidence="7">
    <location>
        <begin position="5"/>
        <end position="405"/>
    </location>
</feature>
<dbReference type="Pfam" id="PF01266">
    <property type="entry name" value="DAO"/>
    <property type="match status" value="1"/>
</dbReference>
<evidence type="ECO:0000256" key="2">
    <source>
        <dbReference type="ARBA" id="ARBA00010989"/>
    </source>
</evidence>
<dbReference type="InterPro" id="IPR045170">
    <property type="entry name" value="MTOX"/>
</dbReference>
<sequence length="447" mass="49511">MDYEVLIIGAGIFGLSTAYHLAQRSTTPSRIAVLDRAPPPSTNAASTDLNKIVRADYSNALYLKLGLEAIEAWKTNPLFRHAGVYHQTGWIMCDERGSDLGSRIRRNFAEVGSDPMRMLSEEEVRRSWGGVLQDADLSPFGHFYFNPLAGWADASRAVEIMAEEIQRLGVRYLVDEAEVLVLGGEGVEGVRTKSGNVYTGKKVLLCTGAWTSALMSSVEDALDIPDSDRVEAQMTAAGVCVAHVQLSEEERLLYDQLPVYVYGGQGRRPHAPSVHFGMMLIVITGEVIPPTASGILKFTYSTSFQNTIHTPTGHTISIPPSDSQSTAPESLRNECLASIRPRLPSLLTPDHKIDYYRLCWDAITPDQHPLITAHPHAQLSNLYLAAGGSFHCWKFLPTIGQYVANVLAGTSNGADRDQWWAWKTQDENEQGGVHDKLRPHREWNNWR</sequence>
<dbReference type="GO" id="GO:0051698">
    <property type="term" value="F:saccharopine oxidase activity"/>
    <property type="evidence" value="ECO:0007669"/>
    <property type="project" value="TreeGrafter"/>
</dbReference>
<dbReference type="GO" id="GO:0008115">
    <property type="term" value="F:sarcosine oxidase activity"/>
    <property type="evidence" value="ECO:0007669"/>
    <property type="project" value="TreeGrafter"/>
</dbReference>
<keyword evidence="3" id="KW-0285">Flavoprotein</keyword>
<dbReference type="Proteomes" id="UP001149074">
    <property type="component" value="Unassembled WGS sequence"/>
</dbReference>
<name>A0A9W9KKF1_9EURO</name>
<keyword evidence="9" id="KW-1185">Reference proteome</keyword>
<keyword evidence="5" id="KW-0560">Oxidoreductase</keyword>
<dbReference type="OrthoDB" id="2219495at2759"/>
<dbReference type="GeneID" id="81354112"/>
<dbReference type="GO" id="GO:0050660">
    <property type="term" value="F:flavin adenine dinucleotide binding"/>
    <property type="evidence" value="ECO:0007669"/>
    <property type="project" value="InterPro"/>
</dbReference>
<comment type="caution">
    <text evidence="8">The sequence shown here is derived from an EMBL/GenBank/DDBJ whole genome shotgun (WGS) entry which is preliminary data.</text>
</comment>
<comment type="similarity">
    <text evidence="2">Belongs to the MSOX/MTOX family.</text>
</comment>
<dbReference type="Gene3D" id="3.30.9.10">
    <property type="entry name" value="D-Amino Acid Oxidase, subunit A, domain 2"/>
    <property type="match status" value="1"/>
</dbReference>
<evidence type="ECO:0000313" key="9">
    <source>
        <dbReference type="Proteomes" id="UP001149074"/>
    </source>
</evidence>
<feature type="region of interest" description="Disordered" evidence="6">
    <location>
        <begin position="311"/>
        <end position="330"/>
    </location>
</feature>
<evidence type="ECO:0000259" key="7">
    <source>
        <dbReference type="Pfam" id="PF01266"/>
    </source>
</evidence>
<dbReference type="PANTHER" id="PTHR10961:SF37">
    <property type="entry name" value="FAD DEPENDENT OXIDOREDUCTASE DOMAIN-CONTAINING PROTEIN"/>
    <property type="match status" value="1"/>
</dbReference>
<organism evidence="8 9">
    <name type="scientific">Penicillium argentinense</name>
    <dbReference type="NCBI Taxonomy" id="1131581"/>
    <lineage>
        <taxon>Eukaryota</taxon>
        <taxon>Fungi</taxon>
        <taxon>Dikarya</taxon>
        <taxon>Ascomycota</taxon>
        <taxon>Pezizomycotina</taxon>
        <taxon>Eurotiomycetes</taxon>
        <taxon>Eurotiomycetidae</taxon>
        <taxon>Eurotiales</taxon>
        <taxon>Aspergillaceae</taxon>
        <taxon>Penicillium</taxon>
    </lineage>
</organism>
<proteinExistence type="inferred from homology"/>
<dbReference type="Gene3D" id="3.50.50.60">
    <property type="entry name" value="FAD/NAD(P)-binding domain"/>
    <property type="match status" value="1"/>
</dbReference>
<dbReference type="EMBL" id="JAPQKI010000003">
    <property type="protein sequence ID" value="KAJ5109994.1"/>
    <property type="molecule type" value="Genomic_DNA"/>
</dbReference>
<evidence type="ECO:0000256" key="1">
    <source>
        <dbReference type="ARBA" id="ARBA00001974"/>
    </source>
</evidence>
<evidence type="ECO:0000256" key="4">
    <source>
        <dbReference type="ARBA" id="ARBA00022827"/>
    </source>
</evidence>
<dbReference type="InterPro" id="IPR036188">
    <property type="entry name" value="FAD/NAD-bd_sf"/>
</dbReference>
<protein>
    <recommendedName>
        <fullName evidence="7">FAD dependent oxidoreductase domain-containing protein</fullName>
    </recommendedName>
</protein>
<dbReference type="PANTHER" id="PTHR10961">
    <property type="entry name" value="PEROXISOMAL SARCOSINE OXIDASE"/>
    <property type="match status" value="1"/>
</dbReference>
<accession>A0A9W9KKF1</accession>
<keyword evidence="4" id="KW-0274">FAD</keyword>
<evidence type="ECO:0000256" key="3">
    <source>
        <dbReference type="ARBA" id="ARBA00022630"/>
    </source>
</evidence>
<reference evidence="8" key="1">
    <citation type="submission" date="2022-11" db="EMBL/GenBank/DDBJ databases">
        <authorList>
            <person name="Petersen C."/>
        </authorList>
    </citation>
    <scope>NUCLEOTIDE SEQUENCE</scope>
    <source>
        <strain evidence="8">IBT 30761</strain>
    </source>
</reference>
<dbReference type="InterPro" id="IPR006076">
    <property type="entry name" value="FAD-dep_OxRdtase"/>
</dbReference>
<evidence type="ECO:0000256" key="6">
    <source>
        <dbReference type="SAM" id="MobiDB-lite"/>
    </source>
</evidence>
<comment type="cofactor">
    <cofactor evidence="1">
        <name>FAD</name>
        <dbReference type="ChEBI" id="CHEBI:57692"/>
    </cofactor>
</comment>
<evidence type="ECO:0000256" key="5">
    <source>
        <dbReference type="ARBA" id="ARBA00023002"/>
    </source>
</evidence>
<dbReference type="AlphaFoldDB" id="A0A9W9KKF1"/>
<gene>
    <name evidence="8" type="ORF">N7532_002639</name>
</gene>
<feature type="compositionally biased region" description="Polar residues" evidence="6">
    <location>
        <begin position="311"/>
        <end position="328"/>
    </location>
</feature>